<reference evidence="1" key="1">
    <citation type="submission" date="2023-06" db="EMBL/GenBank/DDBJ databases">
        <title>Robiginitalea aurantiacus sp. nov. and Algoriphagus sediminis sp. nov., isolated from coastal sediment.</title>
        <authorList>
            <person name="Zhou Z.Y."/>
            <person name="An J."/>
            <person name="Jia Y.W."/>
            <person name="Du Z.J."/>
        </authorList>
    </citation>
    <scope>NUCLEOTIDE SEQUENCE</scope>
    <source>
        <strain evidence="1">C2-7</strain>
    </source>
</reference>
<evidence type="ECO:0000313" key="2">
    <source>
        <dbReference type="Proteomes" id="UP001171916"/>
    </source>
</evidence>
<comment type="caution">
    <text evidence="1">The sequence shown here is derived from an EMBL/GenBank/DDBJ whole genome shotgun (WGS) entry which is preliminary data.</text>
</comment>
<keyword evidence="2" id="KW-1185">Reference proteome</keyword>
<name>A0ABT7Y8R7_9BACT</name>
<dbReference type="RefSeq" id="WP_289998449.1">
    <property type="nucleotide sequence ID" value="NZ_JAUEPH010000001.1"/>
</dbReference>
<proteinExistence type="predicted"/>
<gene>
    <name evidence="1" type="ORF">QVH07_01970</name>
</gene>
<accession>A0ABT7Y8R7</accession>
<organism evidence="1 2">
    <name type="scientific">Algoriphagus sediminis</name>
    <dbReference type="NCBI Taxonomy" id="3057113"/>
    <lineage>
        <taxon>Bacteria</taxon>
        <taxon>Pseudomonadati</taxon>
        <taxon>Bacteroidota</taxon>
        <taxon>Cytophagia</taxon>
        <taxon>Cytophagales</taxon>
        <taxon>Cyclobacteriaceae</taxon>
        <taxon>Algoriphagus</taxon>
    </lineage>
</organism>
<evidence type="ECO:0000313" key="1">
    <source>
        <dbReference type="EMBL" id="MDN3202892.1"/>
    </source>
</evidence>
<sequence length="277" mass="32461">MPRKISPVFDIFDSQHSESKLIFNDLIKHMKSKKSIELLGKMSFLELISELMVSTHERTIDPETDPFSPFRPLHKNLKKIYHHKLVEAELLKRKNETGKKYTKFQNKLDGYKKSLYNSTYEMIVGSTYGPWEGFKEKILKLNQGLKPLMINTGINRLMQEELENFHLDQSGNLGTQKLKEVYQGLRRIIILENLLVQLGFNSIFPLETHEEINELKDKLRAWYTNHLTLQALSYYLGEVEAPSQKYIDWVKDLRSEKKDLSLNAEQQAKSLFEKLLV</sequence>
<protein>
    <submittedName>
        <fullName evidence="1">Uncharacterized protein</fullName>
    </submittedName>
</protein>
<dbReference type="EMBL" id="JAUEPH010000001">
    <property type="protein sequence ID" value="MDN3202892.1"/>
    <property type="molecule type" value="Genomic_DNA"/>
</dbReference>
<dbReference type="Proteomes" id="UP001171916">
    <property type="component" value="Unassembled WGS sequence"/>
</dbReference>